<evidence type="ECO:0000313" key="3">
    <source>
        <dbReference type="Proteomes" id="UP001385951"/>
    </source>
</evidence>
<dbReference type="AlphaFoldDB" id="A0AAW0FTX9"/>
<evidence type="ECO:0008006" key="4">
    <source>
        <dbReference type="Google" id="ProtNLM"/>
    </source>
</evidence>
<dbReference type="GO" id="GO:0016409">
    <property type="term" value="F:palmitoyltransferase activity"/>
    <property type="evidence" value="ECO:0007669"/>
    <property type="project" value="InterPro"/>
</dbReference>
<evidence type="ECO:0000256" key="1">
    <source>
        <dbReference type="SAM" id="Phobius"/>
    </source>
</evidence>
<feature type="transmembrane region" description="Helical" evidence="1">
    <location>
        <begin position="150"/>
        <end position="172"/>
    </location>
</feature>
<sequence length="289" mass="32691">MICAQRVFQCCKWLERLGDKLTGAAGPVFVFLAVVLISTGTVSFFDIIAPGLPWPWLTIPTCLLIATNMFAHYYWVCTIPPGFVTDGPHTSGTGLLWAKKRQSARNRQLTGVQWSDSTFVTKAAVTKCRRCGEMRPEAPWPYRSPQMMFLLTYILAAVLCFAVTVMGAWHIWSVASGETSVEAHDHEHYRKIAKHRGEDFVNSYDLGKKENLKLFFNIGKDGYSLYTLFLPLRIEPYTDGRSWARRKGLERHHGIQIQFRFRQTCITVVISCASAVALGIIGVLFWDSM</sequence>
<keyword evidence="1" id="KW-0812">Transmembrane</keyword>
<feature type="transmembrane region" description="Helical" evidence="1">
    <location>
        <begin position="265"/>
        <end position="286"/>
    </location>
</feature>
<keyword evidence="1" id="KW-1133">Transmembrane helix</keyword>
<dbReference type="EMBL" id="JASBNA010000035">
    <property type="protein sequence ID" value="KAK7682474.1"/>
    <property type="molecule type" value="Genomic_DNA"/>
</dbReference>
<protein>
    <recommendedName>
        <fullName evidence="4">Protein S-acyltransferase</fullName>
    </recommendedName>
</protein>
<dbReference type="InterPro" id="IPR039859">
    <property type="entry name" value="PFA4/ZDH16/20/ERF2-like"/>
</dbReference>
<comment type="caution">
    <text evidence="2">The sequence shown here is derived from an EMBL/GenBank/DDBJ whole genome shotgun (WGS) entry which is preliminary data.</text>
</comment>
<keyword evidence="3" id="KW-1185">Reference proteome</keyword>
<gene>
    <name evidence="2" type="ORF">QCA50_014274</name>
</gene>
<feature type="transmembrane region" description="Helical" evidence="1">
    <location>
        <begin position="28"/>
        <end position="49"/>
    </location>
</feature>
<name>A0AAW0FTX9_9APHY</name>
<dbReference type="Proteomes" id="UP001385951">
    <property type="component" value="Unassembled WGS sequence"/>
</dbReference>
<reference evidence="2 3" key="1">
    <citation type="submission" date="2022-09" db="EMBL/GenBank/DDBJ databases">
        <authorList>
            <person name="Palmer J.M."/>
        </authorList>
    </citation>
    <scope>NUCLEOTIDE SEQUENCE [LARGE SCALE GENOMIC DNA]</scope>
    <source>
        <strain evidence="2 3">DSM 7382</strain>
    </source>
</reference>
<dbReference type="PANTHER" id="PTHR12246">
    <property type="entry name" value="PALMITOYLTRANSFERASE ZDHHC16"/>
    <property type="match status" value="1"/>
</dbReference>
<feature type="transmembrane region" description="Helical" evidence="1">
    <location>
        <begin position="56"/>
        <end position="75"/>
    </location>
</feature>
<organism evidence="2 3">
    <name type="scientific">Cerrena zonata</name>
    <dbReference type="NCBI Taxonomy" id="2478898"/>
    <lineage>
        <taxon>Eukaryota</taxon>
        <taxon>Fungi</taxon>
        <taxon>Dikarya</taxon>
        <taxon>Basidiomycota</taxon>
        <taxon>Agaricomycotina</taxon>
        <taxon>Agaricomycetes</taxon>
        <taxon>Polyporales</taxon>
        <taxon>Cerrenaceae</taxon>
        <taxon>Cerrena</taxon>
    </lineage>
</organism>
<proteinExistence type="predicted"/>
<evidence type="ECO:0000313" key="2">
    <source>
        <dbReference type="EMBL" id="KAK7682474.1"/>
    </source>
</evidence>
<accession>A0AAW0FTX9</accession>
<keyword evidence="1" id="KW-0472">Membrane</keyword>